<accession>A0AAV7FZ12</accession>
<dbReference type="AlphaFoldDB" id="A0AAV7FZ12"/>
<feature type="domain" description="S-locus glycoprotein" evidence="3">
    <location>
        <begin position="11"/>
        <end position="106"/>
    </location>
</feature>
<dbReference type="CDD" id="cd01098">
    <property type="entry name" value="PAN_AP_plant"/>
    <property type="match status" value="1"/>
</dbReference>
<protein>
    <submittedName>
        <fullName evidence="5">Uncharacterized protein</fullName>
    </submittedName>
</protein>
<keyword evidence="1" id="KW-0732">Signal</keyword>
<dbReference type="InterPro" id="IPR000858">
    <property type="entry name" value="S_locus_glycoprot_dom"/>
</dbReference>
<dbReference type="Gene3D" id="3.30.200.20">
    <property type="entry name" value="Phosphorylase Kinase, domain 1"/>
    <property type="match status" value="1"/>
</dbReference>
<dbReference type="Pfam" id="PF08276">
    <property type="entry name" value="PAN_2"/>
    <property type="match status" value="1"/>
</dbReference>
<keyword evidence="6" id="KW-1185">Reference proteome</keyword>
<dbReference type="Pfam" id="PF00954">
    <property type="entry name" value="S_locus_glycop"/>
    <property type="match status" value="1"/>
</dbReference>
<evidence type="ECO:0000313" key="6">
    <source>
        <dbReference type="Proteomes" id="UP000775213"/>
    </source>
</evidence>
<evidence type="ECO:0000256" key="1">
    <source>
        <dbReference type="ARBA" id="ARBA00022729"/>
    </source>
</evidence>
<sequence>MFIWEGLVPRWRSRLWNGLSFLGMPMALPLNLYGFKLMMFFAPFNSSLTMFVLRPNGVYEQMRWDENQVEWNSRNECETYNKCGDYASCNDKGAIICSCFQEFGPKVNGNWSNGDWSDGCVRNTPLHCNEIADGFVRVDGVKLPDSSIWIGNIDKEGCERNCLRNYSFEAYSYVNGIGLFGFGRSLDGYTAEVEGSIFALLAIHQPSGMLSYRGKLPDFSLFNLQTLATAANDFHLSNKLGQGGVGHVYKYVLILDKTMQGKLPSSHEIAVKALSKSSRQG</sequence>
<evidence type="ECO:0000313" key="5">
    <source>
        <dbReference type="EMBL" id="KAH0455010.1"/>
    </source>
</evidence>
<organism evidence="5 6">
    <name type="scientific">Dendrobium chrysotoxum</name>
    <name type="common">Orchid</name>
    <dbReference type="NCBI Taxonomy" id="161865"/>
    <lineage>
        <taxon>Eukaryota</taxon>
        <taxon>Viridiplantae</taxon>
        <taxon>Streptophyta</taxon>
        <taxon>Embryophyta</taxon>
        <taxon>Tracheophyta</taxon>
        <taxon>Spermatophyta</taxon>
        <taxon>Magnoliopsida</taxon>
        <taxon>Liliopsida</taxon>
        <taxon>Asparagales</taxon>
        <taxon>Orchidaceae</taxon>
        <taxon>Epidendroideae</taxon>
        <taxon>Malaxideae</taxon>
        <taxon>Dendrobiinae</taxon>
        <taxon>Dendrobium</taxon>
    </lineage>
</organism>
<dbReference type="InterPro" id="IPR003609">
    <property type="entry name" value="Pan_app"/>
</dbReference>
<dbReference type="SUPFAM" id="SSF56112">
    <property type="entry name" value="Protein kinase-like (PK-like)"/>
    <property type="match status" value="1"/>
</dbReference>
<keyword evidence="2" id="KW-1015">Disulfide bond</keyword>
<feature type="domain" description="Apple" evidence="4">
    <location>
        <begin position="128"/>
        <end position="175"/>
    </location>
</feature>
<evidence type="ECO:0000256" key="2">
    <source>
        <dbReference type="ARBA" id="ARBA00023157"/>
    </source>
</evidence>
<dbReference type="PANTHER" id="PTHR32444:SF242">
    <property type="entry name" value="G-TYPE LECTIN S-RECEPTOR-LIKE SERINE_THREONINE-PROTEIN KINASE RKS1"/>
    <property type="match status" value="1"/>
</dbReference>
<name>A0AAV7FZ12_DENCH</name>
<dbReference type="PANTHER" id="PTHR32444">
    <property type="entry name" value="BULB-TYPE LECTIN DOMAIN-CONTAINING PROTEIN"/>
    <property type="match status" value="1"/>
</dbReference>
<dbReference type="GO" id="GO:0048544">
    <property type="term" value="P:recognition of pollen"/>
    <property type="evidence" value="ECO:0007669"/>
    <property type="project" value="InterPro"/>
</dbReference>
<reference evidence="5 6" key="1">
    <citation type="journal article" date="2021" name="Hortic Res">
        <title>Chromosome-scale assembly of the Dendrobium chrysotoxum genome enhances the understanding of orchid evolution.</title>
        <authorList>
            <person name="Zhang Y."/>
            <person name="Zhang G.Q."/>
            <person name="Zhang D."/>
            <person name="Liu X.D."/>
            <person name="Xu X.Y."/>
            <person name="Sun W.H."/>
            <person name="Yu X."/>
            <person name="Zhu X."/>
            <person name="Wang Z.W."/>
            <person name="Zhao X."/>
            <person name="Zhong W.Y."/>
            <person name="Chen H."/>
            <person name="Yin W.L."/>
            <person name="Huang T."/>
            <person name="Niu S.C."/>
            <person name="Liu Z.J."/>
        </authorList>
    </citation>
    <scope>NUCLEOTIDE SEQUENCE [LARGE SCALE GENOMIC DNA]</scope>
    <source>
        <strain evidence="5">Lindl</strain>
    </source>
</reference>
<comment type="caution">
    <text evidence="5">The sequence shown here is derived from an EMBL/GenBank/DDBJ whole genome shotgun (WGS) entry which is preliminary data.</text>
</comment>
<gene>
    <name evidence="5" type="ORF">IEQ34_016934</name>
</gene>
<dbReference type="EMBL" id="JAGFBR010000015">
    <property type="protein sequence ID" value="KAH0455010.1"/>
    <property type="molecule type" value="Genomic_DNA"/>
</dbReference>
<dbReference type="Proteomes" id="UP000775213">
    <property type="component" value="Unassembled WGS sequence"/>
</dbReference>
<dbReference type="InterPro" id="IPR011009">
    <property type="entry name" value="Kinase-like_dom_sf"/>
</dbReference>
<evidence type="ECO:0000259" key="4">
    <source>
        <dbReference type="Pfam" id="PF08276"/>
    </source>
</evidence>
<evidence type="ECO:0000259" key="3">
    <source>
        <dbReference type="Pfam" id="PF00954"/>
    </source>
</evidence>
<proteinExistence type="predicted"/>